<dbReference type="PANTHER" id="PTHR35794">
    <property type="entry name" value="CELL DIVISION PROTEIN DIVIVA"/>
    <property type="match status" value="1"/>
</dbReference>
<keyword evidence="5" id="KW-0175">Coiled coil</keyword>
<dbReference type="PANTHER" id="PTHR35794:SF2">
    <property type="entry name" value="CELL DIVISION PROTEIN DIVIVA"/>
    <property type="match status" value="1"/>
</dbReference>
<feature type="region of interest" description="Disordered" evidence="7">
    <location>
        <begin position="205"/>
        <end position="242"/>
    </location>
</feature>
<dbReference type="Proteomes" id="UP001458946">
    <property type="component" value="Unassembled WGS sequence"/>
</dbReference>
<comment type="similarity">
    <text evidence="2">Belongs to the DivIVA family.</text>
</comment>
<gene>
    <name evidence="8" type="ORF">Dxin01_03885</name>
</gene>
<evidence type="ECO:0008006" key="10">
    <source>
        <dbReference type="Google" id="ProtNLM"/>
    </source>
</evidence>
<sequence length="242" mass="27943">MKFTPLDITQQSFPSRLGGYDKTAVQQFLSDVGTALEELLQERQQQQQHLATLTQELGEKTAQEEEIRRVIVAAERIAHDMKENAIRESELLIAGAQAHVQETQRAQEVRAAQLETEHQGRVSALEIAFRTRFTDLEREQHEMTLRRERQHAERMALLEQQFSDRYLELQSRMTAARQEYTQFLNGYRALVSSFADLSQRHAIPDDAPLPLNQKTIQPVPAPQEPEQQEKLEKTAIVDQRFV</sequence>
<evidence type="ECO:0000256" key="2">
    <source>
        <dbReference type="ARBA" id="ARBA00009008"/>
    </source>
</evidence>
<proteinExistence type="inferred from homology"/>
<dbReference type="InterPro" id="IPR007793">
    <property type="entry name" value="DivIVA_fam"/>
</dbReference>
<feature type="compositionally biased region" description="Basic and acidic residues" evidence="7">
    <location>
        <begin position="227"/>
        <end position="242"/>
    </location>
</feature>
<dbReference type="Gene3D" id="6.10.250.660">
    <property type="match status" value="1"/>
</dbReference>
<dbReference type="EMBL" id="BAABRN010000088">
    <property type="protein sequence ID" value="GAA5504116.1"/>
    <property type="molecule type" value="Genomic_DNA"/>
</dbReference>
<dbReference type="NCBIfam" id="TIGR03544">
    <property type="entry name" value="DivI1A_domain"/>
    <property type="match status" value="1"/>
</dbReference>
<name>A0ABP9VH91_9DEIO</name>
<evidence type="ECO:0000313" key="9">
    <source>
        <dbReference type="Proteomes" id="UP001458946"/>
    </source>
</evidence>
<dbReference type="RefSeq" id="WP_353544080.1">
    <property type="nucleotide sequence ID" value="NZ_BAABRN010000088.1"/>
</dbReference>
<evidence type="ECO:0000313" key="8">
    <source>
        <dbReference type="EMBL" id="GAA5504116.1"/>
    </source>
</evidence>
<dbReference type="Pfam" id="PF05103">
    <property type="entry name" value="DivIVA"/>
    <property type="match status" value="1"/>
</dbReference>
<accession>A0ABP9VH91</accession>
<comment type="caution">
    <text evidence="8">The sequence shown here is derived from an EMBL/GenBank/DDBJ whole genome shotgun (WGS) entry which is preliminary data.</text>
</comment>
<keyword evidence="9" id="KW-1185">Reference proteome</keyword>
<dbReference type="InterPro" id="IPR019933">
    <property type="entry name" value="DivIVA_domain"/>
</dbReference>
<evidence type="ECO:0000256" key="1">
    <source>
        <dbReference type="ARBA" id="ARBA00004496"/>
    </source>
</evidence>
<evidence type="ECO:0000256" key="3">
    <source>
        <dbReference type="ARBA" id="ARBA00022490"/>
    </source>
</evidence>
<evidence type="ECO:0000256" key="4">
    <source>
        <dbReference type="ARBA" id="ARBA00022618"/>
    </source>
</evidence>
<protein>
    <recommendedName>
        <fullName evidence="10">DivIVA domain-containing protein</fullName>
    </recommendedName>
</protein>
<keyword evidence="4" id="KW-0132">Cell division</keyword>
<reference evidence="8 9" key="1">
    <citation type="submission" date="2024-02" db="EMBL/GenBank/DDBJ databases">
        <title>Deinococcus xinjiangensis NBRC 107630.</title>
        <authorList>
            <person name="Ichikawa N."/>
            <person name="Katano-Makiyama Y."/>
            <person name="Hidaka K."/>
        </authorList>
    </citation>
    <scope>NUCLEOTIDE SEQUENCE [LARGE SCALE GENOMIC DNA]</scope>
    <source>
        <strain evidence="8 9">NBRC 107630</strain>
    </source>
</reference>
<evidence type="ECO:0000256" key="7">
    <source>
        <dbReference type="SAM" id="MobiDB-lite"/>
    </source>
</evidence>
<evidence type="ECO:0000256" key="5">
    <source>
        <dbReference type="ARBA" id="ARBA00023054"/>
    </source>
</evidence>
<comment type="subcellular location">
    <subcellularLocation>
        <location evidence="1">Cytoplasm</location>
    </subcellularLocation>
</comment>
<organism evidence="8 9">
    <name type="scientific">Deinococcus xinjiangensis</name>
    <dbReference type="NCBI Taxonomy" id="457454"/>
    <lineage>
        <taxon>Bacteria</taxon>
        <taxon>Thermotogati</taxon>
        <taxon>Deinococcota</taxon>
        <taxon>Deinococci</taxon>
        <taxon>Deinococcales</taxon>
        <taxon>Deinococcaceae</taxon>
        <taxon>Deinococcus</taxon>
    </lineage>
</organism>
<evidence type="ECO:0000256" key="6">
    <source>
        <dbReference type="ARBA" id="ARBA00023306"/>
    </source>
</evidence>
<keyword evidence="6" id="KW-0131">Cell cycle</keyword>
<keyword evidence="3" id="KW-0963">Cytoplasm</keyword>